<dbReference type="Gene3D" id="1.10.3810.10">
    <property type="entry name" value="Biosynthetic peptidoglycan transglycosylase-like"/>
    <property type="match status" value="1"/>
</dbReference>
<dbReference type="PANTHER" id="PTHR32282:SF11">
    <property type="entry name" value="PENICILLIN-BINDING PROTEIN 1B"/>
    <property type="match status" value="1"/>
</dbReference>
<gene>
    <name evidence="21" type="ORF">A2261_04105</name>
</gene>
<dbReference type="InterPro" id="IPR013783">
    <property type="entry name" value="Ig-like_fold"/>
</dbReference>
<evidence type="ECO:0000256" key="17">
    <source>
        <dbReference type="SAM" id="MobiDB-lite"/>
    </source>
</evidence>
<comment type="similarity">
    <text evidence="3">In the N-terminal section; belongs to the glycosyltransferase 51 family.</text>
</comment>
<keyword evidence="5" id="KW-0121">Carboxypeptidase</keyword>
<dbReference type="InterPro" id="IPR023346">
    <property type="entry name" value="Lysozyme-like_dom_sf"/>
</dbReference>
<dbReference type="InterPro" id="IPR012338">
    <property type="entry name" value="Beta-lactam/transpept-like"/>
</dbReference>
<feature type="domain" description="Glycosyl transferase family 51" evidence="20">
    <location>
        <begin position="95"/>
        <end position="266"/>
    </location>
</feature>
<keyword evidence="14" id="KW-0961">Cell wall biogenesis/degradation</keyword>
<dbReference type="AlphaFoldDB" id="A0A1F6NIM3"/>
<evidence type="ECO:0000256" key="7">
    <source>
        <dbReference type="ARBA" id="ARBA00022676"/>
    </source>
</evidence>
<evidence type="ECO:0000256" key="14">
    <source>
        <dbReference type="ARBA" id="ARBA00023316"/>
    </source>
</evidence>
<keyword evidence="10" id="KW-0133">Cell shape</keyword>
<comment type="similarity">
    <text evidence="2">In the C-terminal section; belongs to the transpeptidase family.</text>
</comment>
<comment type="caution">
    <text evidence="21">The sequence shown here is derived from an EMBL/GenBank/DDBJ whole genome shotgun (WGS) entry which is preliminary data.</text>
</comment>
<dbReference type="SUPFAM" id="SSF53955">
    <property type="entry name" value="Lysozyme-like"/>
    <property type="match status" value="1"/>
</dbReference>
<keyword evidence="18" id="KW-1133">Transmembrane helix</keyword>
<keyword evidence="7" id="KW-0328">Glycosyltransferase</keyword>
<keyword evidence="18" id="KW-0812">Transmembrane</keyword>
<evidence type="ECO:0000256" key="18">
    <source>
        <dbReference type="SAM" id="Phobius"/>
    </source>
</evidence>
<protein>
    <submittedName>
        <fullName evidence="21">Uncharacterized protein</fullName>
    </submittedName>
</protein>
<keyword evidence="8" id="KW-0808">Transferase</keyword>
<dbReference type="EMBL" id="MFQR01000067">
    <property type="protein sequence ID" value="OGH83731.1"/>
    <property type="molecule type" value="Genomic_DNA"/>
</dbReference>
<evidence type="ECO:0000256" key="4">
    <source>
        <dbReference type="ARBA" id="ARBA00022475"/>
    </source>
</evidence>
<dbReference type="FunFam" id="1.10.3810.10:FF:000001">
    <property type="entry name" value="Penicillin-binding protein 1A"/>
    <property type="match status" value="1"/>
</dbReference>
<dbReference type="GO" id="GO:0009002">
    <property type="term" value="F:serine-type D-Ala-D-Ala carboxypeptidase activity"/>
    <property type="evidence" value="ECO:0007669"/>
    <property type="project" value="UniProtKB-EC"/>
</dbReference>
<dbReference type="Proteomes" id="UP000177803">
    <property type="component" value="Unassembled WGS sequence"/>
</dbReference>
<dbReference type="Gene3D" id="2.60.40.10">
    <property type="entry name" value="Immunoglobulins"/>
    <property type="match status" value="1"/>
</dbReference>
<evidence type="ECO:0000256" key="5">
    <source>
        <dbReference type="ARBA" id="ARBA00022645"/>
    </source>
</evidence>
<dbReference type="GO" id="GO:0005886">
    <property type="term" value="C:plasma membrane"/>
    <property type="evidence" value="ECO:0007669"/>
    <property type="project" value="UniProtKB-SubCell"/>
</dbReference>
<dbReference type="PANTHER" id="PTHR32282">
    <property type="entry name" value="BINDING PROTEIN TRANSPEPTIDASE, PUTATIVE-RELATED"/>
    <property type="match status" value="1"/>
</dbReference>
<evidence type="ECO:0000313" key="21">
    <source>
        <dbReference type="EMBL" id="OGH83731.1"/>
    </source>
</evidence>
<comment type="catalytic activity">
    <reaction evidence="15">
        <text>Preferential cleavage: (Ac)2-L-Lys-D-Ala-|-D-Ala. Also transpeptidation of peptidyl-alanyl moieties that are N-acyl substituents of D-alanine.</text>
        <dbReference type="EC" id="3.4.16.4"/>
    </reaction>
</comment>
<dbReference type="GO" id="GO:0008360">
    <property type="term" value="P:regulation of cell shape"/>
    <property type="evidence" value="ECO:0007669"/>
    <property type="project" value="UniProtKB-KW"/>
</dbReference>
<evidence type="ECO:0000256" key="6">
    <source>
        <dbReference type="ARBA" id="ARBA00022670"/>
    </source>
</evidence>
<evidence type="ECO:0000256" key="3">
    <source>
        <dbReference type="ARBA" id="ARBA00007739"/>
    </source>
</evidence>
<evidence type="ECO:0000256" key="16">
    <source>
        <dbReference type="ARBA" id="ARBA00049902"/>
    </source>
</evidence>
<sequence length="953" mass="104754">MPIPQLSRTYGKIGQNSNNNTPFQRPRWPFFHFRFRKEWIKPAIWLMVALVFVGFIGGTIAVAIISRDLPDPNRLTDRQVAQSTKIYDRTGTHLLYEVYQDQKRTLVNLDQIAPLAVKAVIAIEDKNFYNHSGISPLSIIRAGINNLIGRKSGSGGASTITQQLIKNTIIGDAHSYFRKLKEAILALRLEKKYTKDEILKMYLNEVPYGSTNYGIESAAQSYFHKNAKDLSLAESATLAAIIQAPSRYLNDSITLRKRRDTVLALMAEQGYITIDEKIAAQNETLKILRTGGIMDAPHFVLYVKQLLADKIGEREVDAGGLKVITTLDYDKQKIAEAAVKELGDKFAKEANANNAALVAIDPKTGQVLSMVGSRDFFNEEIDGQFNVATLGFRQPGSSFKPFVYTAAFELGYTPDTVLYDVKTNFDMRDGGDYTPKNYDGKEHGLVTMRKALQGSLNIPAVKTLYLVGVKDAIEFGKRFGYSSLSENAGLSMVLGGSEVNLLEHTDAYATLANNGAYHEPVSILKVTNPKDDVVFEWKPNEGTEAIKPEMAATIASVLSDDAARAFVFGRGSTLVLPGRPVAAKTGTTNNNKDAWTLGYTPSLAAGVWVGNTTPAPMKGGGNTLAGRIWNRFMSESLKGTPVEQFPTPPANDTAKPVLRGADGGIKLMINRLNGKIATPSTAPGVQEERTFLPSHDILQYVVRRDPRGPIPADPTADPQYQNWEWALQDYIARENSAGRTVVLQDPPTELDDSTISTEQIPVVEFVSPVSGAVLNSKQIFAQVKATAPRGISKVYYYLDEKSIGMSATFPFDLNYFAADVHRGEHTLIAQAEDEQGVRGEASIKITLDIPSDPPSADWVDGMILNISKTDFPRTMYLAPYRYEDCKDIKVTLSGNGSSKMIFTFRPQDEKLDENGKINFVWKNFPGAGAYSLKAAATGKDGTTSERVIEVTVK</sequence>
<keyword evidence="9" id="KW-0378">Hydrolase</keyword>
<dbReference type="GO" id="GO:0071555">
    <property type="term" value="P:cell wall organization"/>
    <property type="evidence" value="ECO:0007669"/>
    <property type="project" value="UniProtKB-KW"/>
</dbReference>
<evidence type="ECO:0000256" key="9">
    <source>
        <dbReference type="ARBA" id="ARBA00022801"/>
    </source>
</evidence>
<evidence type="ECO:0000256" key="2">
    <source>
        <dbReference type="ARBA" id="ARBA00007090"/>
    </source>
</evidence>
<name>A0A1F6NIM3_9BACT</name>
<organism evidence="21 22">
    <name type="scientific">Candidatus Magasanikbacteria bacterium RIFOXYA2_FULL_44_8</name>
    <dbReference type="NCBI Taxonomy" id="1798696"/>
    <lineage>
        <taxon>Bacteria</taxon>
        <taxon>Candidatus Magasanikiibacteriota</taxon>
    </lineage>
</organism>
<evidence type="ECO:0000313" key="22">
    <source>
        <dbReference type="Proteomes" id="UP000177803"/>
    </source>
</evidence>
<dbReference type="Gene3D" id="3.40.710.10">
    <property type="entry name" value="DD-peptidase/beta-lactamase superfamily"/>
    <property type="match status" value="1"/>
</dbReference>
<dbReference type="InterPro" id="IPR001460">
    <property type="entry name" value="PCN-bd_Tpept"/>
</dbReference>
<proteinExistence type="inferred from homology"/>
<dbReference type="NCBIfam" id="TIGR02074">
    <property type="entry name" value="PBP_1a_fam"/>
    <property type="match status" value="1"/>
</dbReference>
<dbReference type="InterPro" id="IPR036950">
    <property type="entry name" value="PBP_transglycosylase"/>
</dbReference>
<evidence type="ECO:0000256" key="1">
    <source>
        <dbReference type="ARBA" id="ARBA00004236"/>
    </source>
</evidence>
<evidence type="ECO:0000256" key="11">
    <source>
        <dbReference type="ARBA" id="ARBA00022984"/>
    </source>
</evidence>
<dbReference type="Pfam" id="PF00905">
    <property type="entry name" value="Transpeptidase"/>
    <property type="match status" value="1"/>
</dbReference>
<evidence type="ECO:0000256" key="15">
    <source>
        <dbReference type="ARBA" id="ARBA00034000"/>
    </source>
</evidence>
<dbReference type="GO" id="GO:0030288">
    <property type="term" value="C:outer membrane-bounded periplasmic space"/>
    <property type="evidence" value="ECO:0007669"/>
    <property type="project" value="TreeGrafter"/>
</dbReference>
<accession>A0A1F6NIM3</accession>
<reference evidence="21 22" key="1">
    <citation type="journal article" date="2016" name="Nat. Commun.">
        <title>Thousands of microbial genomes shed light on interconnected biogeochemical processes in an aquifer system.</title>
        <authorList>
            <person name="Anantharaman K."/>
            <person name="Brown C.T."/>
            <person name="Hug L.A."/>
            <person name="Sharon I."/>
            <person name="Castelle C.J."/>
            <person name="Probst A.J."/>
            <person name="Thomas B.C."/>
            <person name="Singh A."/>
            <person name="Wilkins M.J."/>
            <person name="Karaoz U."/>
            <person name="Brodie E.L."/>
            <person name="Williams K.H."/>
            <person name="Hubbard S.S."/>
            <person name="Banfield J.F."/>
        </authorList>
    </citation>
    <scope>NUCLEOTIDE SEQUENCE [LARGE SCALE GENOMIC DNA]</scope>
</reference>
<evidence type="ECO:0000256" key="10">
    <source>
        <dbReference type="ARBA" id="ARBA00022960"/>
    </source>
</evidence>
<dbReference type="GO" id="GO:0008955">
    <property type="term" value="F:peptidoglycan glycosyltransferase activity"/>
    <property type="evidence" value="ECO:0007669"/>
    <property type="project" value="UniProtKB-EC"/>
</dbReference>
<feature type="transmembrane region" description="Helical" evidence="18">
    <location>
        <begin position="43"/>
        <end position="65"/>
    </location>
</feature>
<feature type="domain" description="Penicillin-binding protein transpeptidase" evidence="19">
    <location>
        <begin position="356"/>
        <end position="633"/>
    </location>
</feature>
<dbReference type="Pfam" id="PF17957">
    <property type="entry name" value="Big_7"/>
    <property type="match status" value="1"/>
</dbReference>
<evidence type="ECO:0000256" key="12">
    <source>
        <dbReference type="ARBA" id="ARBA00023136"/>
    </source>
</evidence>
<evidence type="ECO:0000259" key="20">
    <source>
        <dbReference type="Pfam" id="PF00912"/>
    </source>
</evidence>
<comment type="subcellular location">
    <subcellularLocation>
        <location evidence="1">Cell membrane</location>
    </subcellularLocation>
</comment>
<evidence type="ECO:0000259" key="19">
    <source>
        <dbReference type="Pfam" id="PF00905"/>
    </source>
</evidence>
<keyword evidence="11" id="KW-0573">Peptidoglycan synthesis</keyword>
<keyword evidence="13" id="KW-0511">Multifunctional enzyme</keyword>
<dbReference type="GO" id="GO:0006508">
    <property type="term" value="P:proteolysis"/>
    <property type="evidence" value="ECO:0007669"/>
    <property type="project" value="UniProtKB-KW"/>
</dbReference>
<dbReference type="InterPro" id="IPR001264">
    <property type="entry name" value="Glyco_trans_51"/>
</dbReference>
<comment type="catalytic activity">
    <reaction evidence="16">
        <text>[GlcNAc-(1-&gt;4)-Mur2Ac(oyl-L-Ala-gamma-D-Glu-L-Lys-D-Ala-D-Ala)](n)-di-trans,octa-cis-undecaprenyl diphosphate + beta-D-GlcNAc-(1-&gt;4)-Mur2Ac(oyl-L-Ala-gamma-D-Glu-L-Lys-D-Ala-D-Ala)-di-trans,octa-cis-undecaprenyl diphosphate = [GlcNAc-(1-&gt;4)-Mur2Ac(oyl-L-Ala-gamma-D-Glu-L-Lys-D-Ala-D-Ala)](n+1)-di-trans,octa-cis-undecaprenyl diphosphate + di-trans,octa-cis-undecaprenyl diphosphate + H(+)</text>
        <dbReference type="Rhea" id="RHEA:23708"/>
        <dbReference type="Rhea" id="RHEA-COMP:9602"/>
        <dbReference type="Rhea" id="RHEA-COMP:9603"/>
        <dbReference type="ChEBI" id="CHEBI:15378"/>
        <dbReference type="ChEBI" id="CHEBI:58405"/>
        <dbReference type="ChEBI" id="CHEBI:60033"/>
        <dbReference type="ChEBI" id="CHEBI:78435"/>
        <dbReference type="EC" id="2.4.99.28"/>
    </reaction>
</comment>
<feature type="region of interest" description="Disordered" evidence="17">
    <location>
        <begin position="1"/>
        <end position="20"/>
    </location>
</feature>
<keyword evidence="4" id="KW-1003">Cell membrane</keyword>
<dbReference type="InterPro" id="IPR050396">
    <property type="entry name" value="Glycosyltr_51/Transpeptidase"/>
</dbReference>
<dbReference type="GO" id="GO:0009252">
    <property type="term" value="P:peptidoglycan biosynthetic process"/>
    <property type="evidence" value="ECO:0007669"/>
    <property type="project" value="UniProtKB-KW"/>
</dbReference>
<dbReference type="SUPFAM" id="SSF56601">
    <property type="entry name" value="beta-lactamase/transpeptidase-like"/>
    <property type="match status" value="1"/>
</dbReference>
<evidence type="ECO:0000256" key="8">
    <source>
        <dbReference type="ARBA" id="ARBA00022679"/>
    </source>
</evidence>
<keyword evidence="12 18" id="KW-0472">Membrane</keyword>
<dbReference type="GO" id="GO:0008658">
    <property type="term" value="F:penicillin binding"/>
    <property type="evidence" value="ECO:0007669"/>
    <property type="project" value="InterPro"/>
</dbReference>
<evidence type="ECO:0000256" key="13">
    <source>
        <dbReference type="ARBA" id="ARBA00023268"/>
    </source>
</evidence>
<keyword evidence="6" id="KW-0645">Protease</keyword>
<dbReference type="Pfam" id="PF00912">
    <property type="entry name" value="Transgly"/>
    <property type="match status" value="1"/>
</dbReference>